<dbReference type="RefSeq" id="WP_058491431.1">
    <property type="nucleotide sequence ID" value="NZ_LOCK01000028.1"/>
</dbReference>
<dbReference type="PANTHER" id="PTHR42280">
    <property type="entry name" value="CITG FAMILY PROTEIN"/>
    <property type="match status" value="1"/>
</dbReference>
<dbReference type="Proteomes" id="UP000054623">
    <property type="component" value="Unassembled WGS sequence"/>
</dbReference>
<dbReference type="Gene3D" id="1.10.4200.10">
    <property type="entry name" value="Triphosphoribosyl-dephospho-CoA protein"/>
    <property type="match status" value="1"/>
</dbReference>
<dbReference type="PANTHER" id="PTHR42280:SF1">
    <property type="entry name" value="CITG FAMILY PROTEIN"/>
    <property type="match status" value="1"/>
</dbReference>
<dbReference type="OrthoDB" id="8525901at2"/>
<proteinExistence type="predicted"/>
<dbReference type="GO" id="GO:0005524">
    <property type="term" value="F:ATP binding"/>
    <property type="evidence" value="ECO:0007669"/>
    <property type="project" value="InterPro"/>
</dbReference>
<dbReference type="GO" id="GO:0046917">
    <property type="term" value="F:triphosphoribosyl-dephospho-CoA synthase activity"/>
    <property type="evidence" value="ECO:0007669"/>
    <property type="project" value="InterPro"/>
</dbReference>
<name>A0A0W1JHQ5_DESHA</name>
<dbReference type="InterPro" id="IPR002736">
    <property type="entry name" value="CitG"/>
</dbReference>
<evidence type="ECO:0000313" key="1">
    <source>
        <dbReference type="EMBL" id="KTE91131.1"/>
    </source>
</evidence>
<comment type="caution">
    <text evidence="1">The sequence shown here is derived from an EMBL/GenBank/DDBJ whole genome shotgun (WGS) entry which is preliminary data.</text>
</comment>
<protein>
    <submittedName>
        <fullName evidence="1">Uncharacterized protein</fullName>
    </submittedName>
</protein>
<reference evidence="1 2" key="1">
    <citation type="submission" date="2015-12" db="EMBL/GenBank/DDBJ databases">
        <title>Draft Genome Sequence of Desulfitobacterium hafniense Strain DH, a Sulfate-reducing Bacterium Isolated from Paddy Soils.</title>
        <authorList>
            <person name="Bao P."/>
            <person name="Zhang X."/>
            <person name="Li G."/>
        </authorList>
    </citation>
    <scope>NUCLEOTIDE SEQUENCE [LARGE SCALE GENOMIC DNA]</scope>
    <source>
        <strain evidence="1 2">DH</strain>
    </source>
</reference>
<dbReference type="Pfam" id="PF01874">
    <property type="entry name" value="CitG"/>
    <property type="match status" value="1"/>
</dbReference>
<accession>A0A0W1JHQ5</accession>
<dbReference type="AlphaFoldDB" id="A0A0W1JHQ5"/>
<organism evidence="1 2">
    <name type="scientific">Desulfitobacterium hafniense</name>
    <name type="common">Desulfitobacterium frappieri</name>
    <dbReference type="NCBI Taxonomy" id="49338"/>
    <lineage>
        <taxon>Bacteria</taxon>
        <taxon>Bacillati</taxon>
        <taxon>Bacillota</taxon>
        <taxon>Clostridia</taxon>
        <taxon>Eubacteriales</taxon>
        <taxon>Desulfitobacteriaceae</taxon>
        <taxon>Desulfitobacterium</taxon>
    </lineage>
</organism>
<gene>
    <name evidence="1" type="ORF">AT727_05910</name>
</gene>
<dbReference type="EMBL" id="LOCK01000028">
    <property type="protein sequence ID" value="KTE91131.1"/>
    <property type="molecule type" value="Genomic_DNA"/>
</dbReference>
<evidence type="ECO:0000313" key="2">
    <source>
        <dbReference type="Proteomes" id="UP000054623"/>
    </source>
</evidence>
<sequence>MAHNRNRRLAGAAQTACVLEADAPKLGNVNRFHDFEDCSLEDFHLSAIAIGPAFGGLAKKGVGRTVYEAVRATKEVTATNTNLGILLLLAPLGLAWYRRGDKSLAAWRCEAGQVLAALAAEDADYAYKAIRLAEPGGLGEVGEYDVRTEGHPPFTLLEAMKAAAERDLVAGEYANGFELVFAQGYPMLRQSLAAGLALPQAIAQTHLYLLSLVPDTLIVRKLGREAGHEVRERAALVWKLGGWSTREGRNALEVFDQWLRRDGHRLNPGSTADLTAAAIFVWLLEKGQREEVVRR</sequence>